<comment type="caution">
    <text evidence="1">The sequence shown here is derived from an EMBL/GenBank/DDBJ whole genome shotgun (WGS) entry which is preliminary data.</text>
</comment>
<organism evidence="1 2">
    <name type="scientific">Rotaria sordida</name>
    <dbReference type="NCBI Taxonomy" id="392033"/>
    <lineage>
        <taxon>Eukaryota</taxon>
        <taxon>Metazoa</taxon>
        <taxon>Spiralia</taxon>
        <taxon>Gnathifera</taxon>
        <taxon>Rotifera</taxon>
        <taxon>Eurotatoria</taxon>
        <taxon>Bdelloidea</taxon>
        <taxon>Philodinida</taxon>
        <taxon>Philodinidae</taxon>
        <taxon>Rotaria</taxon>
    </lineage>
</organism>
<gene>
    <name evidence="1" type="ORF">FNK824_LOCUS35849</name>
</gene>
<evidence type="ECO:0000313" key="1">
    <source>
        <dbReference type="EMBL" id="CAF4192948.1"/>
    </source>
</evidence>
<reference evidence="1" key="1">
    <citation type="submission" date="2021-02" db="EMBL/GenBank/DDBJ databases">
        <authorList>
            <person name="Nowell W R."/>
        </authorList>
    </citation>
    <scope>NUCLEOTIDE SEQUENCE</scope>
</reference>
<sequence>MTEKNIRRFQTALLLITNPIRSRIPFILSSVIPYVERNLYVVVQNPNFQSSSSSSSEKFFDREQQKERIRPMLYAIYKQLTSNIGSLSID</sequence>
<dbReference type="AlphaFoldDB" id="A0A820BIJ9"/>
<proteinExistence type="predicted"/>
<name>A0A820BIJ9_9BILA</name>
<accession>A0A820BIJ9</accession>
<dbReference type="Proteomes" id="UP000663874">
    <property type="component" value="Unassembled WGS sequence"/>
</dbReference>
<evidence type="ECO:0000313" key="2">
    <source>
        <dbReference type="Proteomes" id="UP000663874"/>
    </source>
</evidence>
<protein>
    <submittedName>
        <fullName evidence="1">Uncharacterized protein</fullName>
    </submittedName>
</protein>
<dbReference type="EMBL" id="CAJOBE010015734">
    <property type="protein sequence ID" value="CAF4192948.1"/>
    <property type="molecule type" value="Genomic_DNA"/>
</dbReference>